<dbReference type="GO" id="GO:0042651">
    <property type="term" value="C:thylakoid membrane"/>
    <property type="evidence" value="ECO:0007669"/>
    <property type="project" value="InterPro"/>
</dbReference>
<dbReference type="AlphaFoldDB" id="U5DP51"/>
<dbReference type="PATRIC" id="fig|582515.4.peg.2324"/>
<dbReference type="eggNOG" id="ENOG5032S2M">
    <property type="taxonomic scope" value="Bacteria"/>
</dbReference>
<organism evidence="1 2">
    <name type="scientific">Rubidibacter lacunae KORDI 51-2</name>
    <dbReference type="NCBI Taxonomy" id="582515"/>
    <lineage>
        <taxon>Bacteria</taxon>
        <taxon>Bacillati</taxon>
        <taxon>Cyanobacteriota</taxon>
        <taxon>Cyanophyceae</taxon>
        <taxon>Oscillatoriophycideae</taxon>
        <taxon>Chroococcales</taxon>
        <taxon>Aphanothecaceae</taxon>
        <taxon>Rubidibacter</taxon>
    </lineage>
</organism>
<dbReference type="Pfam" id="PF18032">
    <property type="entry name" value="FRP"/>
    <property type="match status" value="1"/>
</dbReference>
<proteinExistence type="predicted"/>
<dbReference type="STRING" id="582515.KR51_00020620"/>
<gene>
    <name evidence="1" type="ORF">KR51_00020620</name>
</gene>
<sequence length="108" mass="12436">MLDSCSRWTHAEEQVARTAFDQAYQRETKSLIEVVRERAGAIAELDDIWALHDFLSARRFDIDGKYDREQPGLLFSLAQLVKEGWLQLDDLQELDPNKRAKVSALANM</sequence>
<dbReference type="Gene3D" id="6.10.140.1840">
    <property type="match status" value="1"/>
</dbReference>
<dbReference type="EMBL" id="ASSJ01000049">
    <property type="protein sequence ID" value="ERN41485.1"/>
    <property type="molecule type" value="Genomic_DNA"/>
</dbReference>
<keyword evidence="2" id="KW-1185">Reference proteome</keyword>
<evidence type="ECO:0000313" key="2">
    <source>
        <dbReference type="Proteomes" id="UP000016960"/>
    </source>
</evidence>
<protein>
    <recommendedName>
        <fullName evidence="3">Fluorescence recovery protein (RFP)</fullName>
    </recommendedName>
</protein>
<evidence type="ECO:0008006" key="3">
    <source>
        <dbReference type="Google" id="ProtNLM"/>
    </source>
</evidence>
<dbReference type="InterPro" id="IPR041601">
    <property type="entry name" value="FRP"/>
</dbReference>
<dbReference type="InterPro" id="IPR053747">
    <property type="entry name" value="Fluoresc_Recovery_Reg"/>
</dbReference>
<evidence type="ECO:0000313" key="1">
    <source>
        <dbReference type="EMBL" id="ERN41485.1"/>
    </source>
</evidence>
<dbReference type="OrthoDB" id="8239247at2"/>
<dbReference type="Proteomes" id="UP000016960">
    <property type="component" value="Unassembled WGS sequence"/>
</dbReference>
<name>U5DP51_9CHRO</name>
<comment type="caution">
    <text evidence="1">The sequence shown here is derived from an EMBL/GenBank/DDBJ whole genome shotgun (WGS) entry which is preliminary data.</text>
</comment>
<dbReference type="RefSeq" id="WP_022607062.1">
    <property type="nucleotide sequence ID" value="NZ_ASSJ01000049.1"/>
</dbReference>
<dbReference type="InParanoid" id="U5DP51"/>
<reference evidence="1 2" key="1">
    <citation type="submission" date="2013-05" db="EMBL/GenBank/DDBJ databases">
        <title>Draft genome sequence of Rubidibacter lacunae KORDI 51-2.</title>
        <authorList>
            <person name="Choi D.H."/>
            <person name="Noh J.H."/>
            <person name="Kwon K.-K."/>
            <person name="Lee J.-H."/>
            <person name="Ryu J.-Y."/>
        </authorList>
    </citation>
    <scope>NUCLEOTIDE SEQUENCE [LARGE SCALE GENOMIC DNA]</scope>
    <source>
        <strain evidence="1 2">KORDI 51-2</strain>
    </source>
</reference>
<accession>U5DP51</accession>